<dbReference type="RefSeq" id="WP_103967140.1">
    <property type="nucleotide sequence ID" value="NZ_FNUX01000022.1"/>
</dbReference>
<dbReference type="OrthoDB" id="9767470at2"/>
<dbReference type="Proteomes" id="UP000236753">
    <property type="component" value="Unassembled WGS sequence"/>
</dbReference>
<dbReference type="EMBL" id="FNUX01000022">
    <property type="protein sequence ID" value="SEG04523.1"/>
    <property type="molecule type" value="Genomic_DNA"/>
</dbReference>
<feature type="transmembrane region" description="Helical" evidence="1">
    <location>
        <begin position="384"/>
        <end position="405"/>
    </location>
</feature>
<sequence length="446" mass="50948">MNLFTLQSSLIESNPPAIEKQLNIPEYPERQELHAELNAVAYELLAPPFELSHLVLMSDREWIEQERKLICQLCGRYNINPPNTHENDFSADFGEFRLRWERHTEYSTYTVYRVGVFDIPFERPAITYVPQEWLASLPGELLVATHIALEDRSRPKRSLHELSALFASGTVIGSRVAGGAASVWSDNQIHSDNFGRILIHDENLRSRQIGRLVQRLLEIETYRMLAMLPLPVTRKIIPQLARADQRLAELTANNVILTSIEDEQHLLNELTLLAAETERLSAQTSHRFNASRAYYDIVKLRIAELREERIEGLQMLQEFMIQRLSSAMGTCELVHTKLETLSMRLGRASALLRTRVDLSMEAQIRDLLKSMDNRARVQLRMQETVEGLSVVVLSYYLLGIIGYGLKAFKAAEHDINVELLTGIAIPVVVLGVFLVVRRVRNMISKL</sequence>
<reference evidence="2 3" key="1">
    <citation type="submission" date="2016-10" db="EMBL/GenBank/DDBJ databases">
        <authorList>
            <person name="de Groot N.N."/>
        </authorList>
    </citation>
    <scope>NUCLEOTIDE SEQUENCE [LARGE SCALE GENOMIC DNA]</scope>
    <source>
        <strain evidence="2 3">Nm13</strain>
    </source>
</reference>
<dbReference type="InterPro" id="IPR021830">
    <property type="entry name" value="DUF3422"/>
</dbReference>
<dbReference type="Pfam" id="PF11902">
    <property type="entry name" value="DUF3422"/>
    <property type="match status" value="1"/>
</dbReference>
<organism evidence="2 3">
    <name type="scientific">Nitrosomonas ureae</name>
    <dbReference type="NCBI Taxonomy" id="44577"/>
    <lineage>
        <taxon>Bacteria</taxon>
        <taxon>Pseudomonadati</taxon>
        <taxon>Pseudomonadota</taxon>
        <taxon>Betaproteobacteria</taxon>
        <taxon>Nitrosomonadales</taxon>
        <taxon>Nitrosomonadaceae</taxon>
        <taxon>Nitrosomonas</taxon>
    </lineage>
</organism>
<feature type="transmembrane region" description="Helical" evidence="1">
    <location>
        <begin position="417"/>
        <end position="436"/>
    </location>
</feature>
<evidence type="ECO:0000313" key="2">
    <source>
        <dbReference type="EMBL" id="SEG04523.1"/>
    </source>
</evidence>
<gene>
    <name evidence="2" type="ORF">SAMN05216334_12234</name>
</gene>
<name>A0A1H5WYX8_9PROT</name>
<keyword evidence="1" id="KW-0812">Transmembrane</keyword>
<evidence type="ECO:0000256" key="1">
    <source>
        <dbReference type="SAM" id="Phobius"/>
    </source>
</evidence>
<keyword evidence="1" id="KW-0472">Membrane</keyword>
<dbReference type="AlphaFoldDB" id="A0A1H5WYX8"/>
<accession>A0A1H5WYX8</accession>
<keyword evidence="1" id="KW-1133">Transmembrane helix</keyword>
<proteinExistence type="predicted"/>
<protein>
    <submittedName>
        <fullName evidence="2">Uncharacterized membrane-anchored protein</fullName>
    </submittedName>
</protein>
<evidence type="ECO:0000313" key="3">
    <source>
        <dbReference type="Proteomes" id="UP000236753"/>
    </source>
</evidence>